<dbReference type="InterPro" id="IPR058533">
    <property type="entry name" value="Cation_efflux_TM"/>
</dbReference>
<dbReference type="InterPro" id="IPR027469">
    <property type="entry name" value="Cation_efflux_TMD_sf"/>
</dbReference>
<dbReference type="Pfam" id="PF01545">
    <property type="entry name" value="Cation_efflux"/>
    <property type="match status" value="1"/>
</dbReference>
<dbReference type="AlphaFoldDB" id="T1CPT2"/>
<name>T1CPT2_9HELI</name>
<dbReference type="InterPro" id="IPR050291">
    <property type="entry name" value="CDF_Transporter"/>
</dbReference>
<feature type="transmembrane region" description="Helical" evidence="6">
    <location>
        <begin position="71"/>
        <end position="91"/>
    </location>
</feature>
<dbReference type="GO" id="GO:0015341">
    <property type="term" value="F:zinc efflux antiporter activity"/>
    <property type="evidence" value="ECO:0007669"/>
    <property type="project" value="TreeGrafter"/>
</dbReference>
<protein>
    <submittedName>
        <fullName evidence="8">Cobalt-zinc-cadmium resistance protein</fullName>
    </submittedName>
</protein>
<dbReference type="OrthoDB" id="2388015at2"/>
<dbReference type="GO" id="GO:0015093">
    <property type="term" value="F:ferrous iron transmembrane transporter activity"/>
    <property type="evidence" value="ECO:0007669"/>
    <property type="project" value="TreeGrafter"/>
</dbReference>
<evidence type="ECO:0000256" key="3">
    <source>
        <dbReference type="ARBA" id="ARBA00022692"/>
    </source>
</evidence>
<dbReference type="Proteomes" id="UP000018143">
    <property type="component" value="Unassembled WGS sequence"/>
</dbReference>
<comment type="subcellular location">
    <subcellularLocation>
        <location evidence="1">Membrane</location>
        <topology evidence="1">Multi-pass membrane protein</topology>
    </subcellularLocation>
</comment>
<dbReference type="SUPFAM" id="SSF161111">
    <property type="entry name" value="Cation efflux protein transmembrane domain-like"/>
    <property type="match status" value="1"/>
</dbReference>
<dbReference type="RefSeq" id="WP_023947635.1">
    <property type="nucleotide sequence ID" value="NZ_BASD01000009.1"/>
</dbReference>
<dbReference type="GO" id="GO:0015086">
    <property type="term" value="F:cadmium ion transmembrane transporter activity"/>
    <property type="evidence" value="ECO:0007669"/>
    <property type="project" value="TreeGrafter"/>
</dbReference>
<proteinExistence type="predicted"/>
<evidence type="ECO:0000256" key="1">
    <source>
        <dbReference type="ARBA" id="ARBA00004141"/>
    </source>
</evidence>
<organism evidence="8 9">
    <name type="scientific">Helicobacter fennelliae MRY12-0050</name>
    <dbReference type="NCBI Taxonomy" id="1325130"/>
    <lineage>
        <taxon>Bacteria</taxon>
        <taxon>Pseudomonadati</taxon>
        <taxon>Campylobacterota</taxon>
        <taxon>Epsilonproteobacteria</taxon>
        <taxon>Campylobacterales</taxon>
        <taxon>Helicobacteraceae</taxon>
        <taxon>Helicobacter</taxon>
    </lineage>
</organism>
<sequence length="337" mass="38302">MYKIFKNYSKRVRKRRNKQVQSNTTNSDLQAQAQKEQSVLKVSTLSALILAIFGISFGVAIKSLAVIFDGFIAFVSVGLGLLSLVTSRYIYKEDDDVFQYGYVRFEPMVNLFKSSVLVVLCLYAFVSAINNIIRGGYEIELGFGVVYAAFAFIFCLVLFIYTRAFVRDSDLIKVDNTEWKIDCVLYCSTIFAFGIVYAVVVLEFGGSIEQLDKTLFAHYIDPILLAILSAFLCISPLRICIENLKDLLMVAPKEIDEKITIIMENLSEEFGFEDYDAHVAKNGRFYMVEVNILIPKSFQISSVSELDDIRDRIEKALQIPSYKIWLSVSFTANTKWL</sequence>
<evidence type="ECO:0000256" key="2">
    <source>
        <dbReference type="ARBA" id="ARBA00022448"/>
    </source>
</evidence>
<evidence type="ECO:0000256" key="4">
    <source>
        <dbReference type="ARBA" id="ARBA00022989"/>
    </source>
</evidence>
<evidence type="ECO:0000256" key="6">
    <source>
        <dbReference type="SAM" id="Phobius"/>
    </source>
</evidence>
<keyword evidence="5 6" id="KW-0472">Membrane</keyword>
<dbReference type="GO" id="GO:0006882">
    <property type="term" value="P:intracellular zinc ion homeostasis"/>
    <property type="evidence" value="ECO:0007669"/>
    <property type="project" value="TreeGrafter"/>
</dbReference>
<dbReference type="PANTHER" id="PTHR43840:SF15">
    <property type="entry name" value="MITOCHONDRIAL METAL TRANSPORTER 1-RELATED"/>
    <property type="match status" value="1"/>
</dbReference>
<accession>T1CPT2</accession>
<feature type="domain" description="Cation efflux protein transmembrane" evidence="7">
    <location>
        <begin position="40"/>
        <end position="248"/>
    </location>
</feature>
<feature type="transmembrane region" description="Helical" evidence="6">
    <location>
        <begin position="141"/>
        <end position="162"/>
    </location>
</feature>
<evidence type="ECO:0000313" key="8">
    <source>
        <dbReference type="EMBL" id="GAD18769.1"/>
    </source>
</evidence>
<comment type="caution">
    <text evidence="8">The sequence shown here is derived from an EMBL/GenBank/DDBJ whole genome shotgun (WGS) entry which is preliminary data.</text>
</comment>
<feature type="transmembrane region" description="Helical" evidence="6">
    <location>
        <begin position="111"/>
        <end position="129"/>
    </location>
</feature>
<keyword evidence="9" id="KW-1185">Reference proteome</keyword>
<dbReference type="Gene3D" id="1.20.1510.10">
    <property type="entry name" value="Cation efflux protein transmembrane domain"/>
    <property type="match status" value="1"/>
</dbReference>
<feature type="transmembrane region" description="Helical" evidence="6">
    <location>
        <begin position="222"/>
        <end position="241"/>
    </location>
</feature>
<dbReference type="EMBL" id="BASD01000009">
    <property type="protein sequence ID" value="GAD18769.1"/>
    <property type="molecule type" value="Genomic_DNA"/>
</dbReference>
<gene>
    <name evidence="8" type="ORF">HFN_2181</name>
</gene>
<keyword evidence="2" id="KW-0813">Transport</keyword>
<keyword evidence="4 6" id="KW-1133">Transmembrane helix</keyword>
<evidence type="ECO:0000313" key="9">
    <source>
        <dbReference type="Proteomes" id="UP000018143"/>
    </source>
</evidence>
<evidence type="ECO:0000256" key="5">
    <source>
        <dbReference type="ARBA" id="ARBA00023136"/>
    </source>
</evidence>
<feature type="transmembrane region" description="Helical" evidence="6">
    <location>
        <begin position="183"/>
        <end position="202"/>
    </location>
</feature>
<dbReference type="eggNOG" id="COG3965">
    <property type="taxonomic scope" value="Bacteria"/>
</dbReference>
<dbReference type="GO" id="GO:0005886">
    <property type="term" value="C:plasma membrane"/>
    <property type="evidence" value="ECO:0007669"/>
    <property type="project" value="TreeGrafter"/>
</dbReference>
<evidence type="ECO:0000259" key="7">
    <source>
        <dbReference type="Pfam" id="PF01545"/>
    </source>
</evidence>
<reference evidence="8 9" key="1">
    <citation type="journal article" date="2013" name="Genome Announc.">
        <title>Draft Genome Sequence of Helicobacter fennelliae Strain MRY12-0050, Isolated from a Bacteremia Patient.</title>
        <authorList>
            <person name="Rimbara E."/>
            <person name="Matsui M."/>
            <person name="Mori S."/>
            <person name="Suzuki S."/>
            <person name="Suzuki M."/>
            <person name="Kim H."/>
            <person name="Sekizuka T."/>
            <person name="Kuroda M."/>
            <person name="Shibayama K."/>
        </authorList>
    </citation>
    <scope>NUCLEOTIDE SEQUENCE [LARGE SCALE GENOMIC DNA]</scope>
    <source>
        <strain evidence="8 9">MRY12-0050</strain>
    </source>
</reference>
<keyword evidence="3 6" id="KW-0812">Transmembrane</keyword>
<dbReference type="PANTHER" id="PTHR43840">
    <property type="entry name" value="MITOCHONDRIAL METAL TRANSPORTER 1-RELATED"/>
    <property type="match status" value="1"/>
</dbReference>
<feature type="transmembrane region" description="Helical" evidence="6">
    <location>
        <begin position="45"/>
        <end position="65"/>
    </location>
</feature>